<dbReference type="Gene3D" id="3.40.640.10">
    <property type="entry name" value="Type I PLP-dependent aspartate aminotransferase-like (Major domain)"/>
    <property type="match status" value="1"/>
</dbReference>
<evidence type="ECO:0000313" key="5">
    <source>
        <dbReference type="Proteomes" id="UP000516134"/>
    </source>
</evidence>
<evidence type="ECO:0000256" key="2">
    <source>
        <dbReference type="ARBA" id="ARBA00022898"/>
    </source>
</evidence>
<dbReference type="PANTHER" id="PTHR11808:SF75">
    <property type="entry name" value="CYSTATHIONINE GAMMA-SYNTHASE"/>
    <property type="match status" value="1"/>
</dbReference>
<dbReference type="PANTHER" id="PTHR11808">
    <property type="entry name" value="TRANS-SULFURATION ENZYME FAMILY MEMBER"/>
    <property type="match status" value="1"/>
</dbReference>
<dbReference type="EMBL" id="CP060780">
    <property type="protein sequence ID" value="QNP43432.1"/>
    <property type="molecule type" value="Genomic_DNA"/>
</dbReference>
<comment type="similarity">
    <text evidence="3">Belongs to the trans-sulfuration enzymes family.</text>
</comment>
<dbReference type="InterPro" id="IPR015422">
    <property type="entry name" value="PyrdxlP-dep_Trfase_small"/>
</dbReference>
<evidence type="ECO:0000313" key="4">
    <source>
        <dbReference type="EMBL" id="QNP43432.1"/>
    </source>
</evidence>
<protein>
    <submittedName>
        <fullName evidence="4">PLP-dependent transferase</fullName>
    </submittedName>
</protein>
<dbReference type="GO" id="GO:0016740">
    <property type="term" value="F:transferase activity"/>
    <property type="evidence" value="ECO:0007669"/>
    <property type="project" value="UniProtKB-KW"/>
</dbReference>
<dbReference type="SUPFAM" id="SSF53383">
    <property type="entry name" value="PLP-dependent transferases"/>
    <property type="match status" value="1"/>
</dbReference>
<dbReference type="RefSeq" id="WP_187714862.1">
    <property type="nucleotide sequence ID" value="NZ_BAABJC010000001.1"/>
</dbReference>
<organism evidence="4 5">
    <name type="scientific">Sphingomonas daechungensis</name>
    <dbReference type="NCBI Taxonomy" id="1176646"/>
    <lineage>
        <taxon>Bacteria</taxon>
        <taxon>Pseudomonadati</taxon>
        <taxon>Pseudomonadota</taxon>
        <taxon>Alphaproteobacteria</taxon>
        <taxon>Sphingomonadales</taxon>
        <taxon>Sphingomonadaceae</taxon>
        <taxon>Sphingomonas</taxon>
    </lineage>
</organism>
<dbReference type="Gene3D" id="3.90.1150.10">
    <property type="entry name" value="Aspartate Aminotransferase, domain 1"/>
    <property type="match status" value="1"/>
</dbReference>
<evidence type="ECO:0000256" key="1">
    <source>
        <dbReference type="ARBA" id="ARBA00001933"/>
    </source>
</evidence>
<reference evidence="4 5" key="1">
    <citation type="submission" date="2020-08" db="EMBL/GenBank/DDBJ databases">
        <title>Genome sequence of Sphingomonas daechungensis KACC 18115T.</title>
        <authorList>
            <person name="Hyun D.-W."/>
            <person name="Bae J.-W."/>
        </authorList>
    </citation>
    <scope>NUCLEOTIDE SEQUENCE [LARGE SCALE GENOMIC DNA]</scope>
    <source>
        <strain evidence="4 5">KACC 18115</strain>
    </source>
</reference>
<dbReference type="PIRSF" id="PIRSF001434">
    <property type="entry name" value="CGS"/>
    <property type="match status" value="1"/>
</dbReference>
<dbReference type="InterPro" id="IPR015421">
    <property type="entry name" value="PyrdxlP-dep_Trfase_major"/>
</dbReference>
<accession>A0ABX6T0S1</accession>
<evidence type="ECO:0000256" key="3">
    <source>
        <dbReference type="RuleBase" id="RU362118"/>
    </source>
</evidence>
<dbReference type="Proteomes" id="UP000516134">
    <property type="component" value="Chromosome"/>
</dbReference>
<dbReference type="InterPro" id="IPR015424">
    <property type="entry name" value="PyrdxlP-dep_Trfase"/>
</dbReference>
<dbReference type="InterPro" id="IPR000277">
    <property type="entry name" value="Cys/Met-Metab_PyrdxlP-dep_enz"/>
</dbReference>
<keyword evidence="5" id="KW-1185">Reference proteome</keyword>
<dbReference type="Pfam" id="PF01053">
    <property type="entry name" value="Cys_Met_Meta_PP"/>
    <property type="match status" value="1"/>
</dbReference>
<sequence length="386" mass="41621">MSKPKKPCTIVAAAHPDLDPAYRSVGPAIWPTDTFEWASPAEKPAFDYSRTVNPNRAMLIRTLSELEGAAGGVVTNSGQAAALLAFLRLPAGARVIAPHDCYGGTYRLLEALERQCKIRCTFVDQTNDAAFDRAIEDEFALLWIETPSNPLMRITDIRRRAAAARSRGALTIADNTLLSPLRQRPLDLGCDLVCHSTTKVLNGHADLFGGALLASDPAMVEELEWWSNAGGLNGSAFDSSQIVRGLRTLPLRIDRQEATATRIAEWLAERPEVKAVYYPGLDSSDGAELVAAQQFGPGFMLSFELRGGKPVADRFVGALDLITLASSLGGFSTLICTPSTMTHRGMPVEAQEKAGISADLLRLSVGLEDPDDLIADLNRGFTRLGS</sequence>
<keyword evidence="2 3" id="KW-0663">Pyridoxal phosphate</keyword>
<comment type="cofactor">
    <cofactor evidence="1 3">
        <name>pyridoxal 5'-phosphate</name>
        <dbReference type="ChEBI" id="CHEBI:597326"/>
    </cofactor>
</comment>
<keyword evidence="4" id="KW-0808">Transferase</keyword>
<gene>
    <name evidence="4" type="ORF">H9L15_00910</name>
</gene>
<name>A0ABX6T0S1_9SPHN</name>
<proteinExistence type="inferred from homology"/>